<evidence type="ECO:0000256" key="2">
    <source>
        <dbReference type="ARBA" id="ARBA00023134"/>
    </source>
</evidence>
<dbReference type="InterPro" id="IPR001401">
    <property type="entry name" value="Dynamin_GTPase"/>
</dbReference>
<evidence type="ECO:0000313" key="6">
    <source>
        <dbReference type="EMBL" id="KAJ5513359.1"/>
    </source>
</evidence>
<organism evidence="6 7">
    <name type="scientific">Penicillium fimorum</name>
    <dbReference type="NCBI Taxonomy" id="1882269"/>
    <lineage>
        <taxon>Eukaryota</taxon>
        <taxon>Fungi</taxon>
        <taxon>Dikarya</taxon>
        <taxon>Ascomycota</taxon>
        <taxon>Pezizomycotina</taxon>
        <taxon>Eurotiomycetes</taxon>
        <taxon>Eurotiomycetidae</taxon>
        <taxon>Eurotiales</taxon>
        <taxon>Aspergillaceae</taxon>
        <taxon>Penicillium</taxon>
    </lineage>
</organism>
<evidence type="ECO:0000259" key="5">
    <source>
        <dbReference type="PROSITE" id="PS51718"/>
    </source>
</evidence>
<dbReference type="InterPro" id="IPR030381">
    <property type="entry name" value="G_DYNAMIN_dom"/>
</dbReference>
<reference evidence="6" key="2">
    <citation type="journal article" date="2023" name="IMA Fungus">
        <title>Comparative genomic study of the Penicillium genus elucidates a diverse pangenome and 15 lateral gene transfer events.</title>
        <authorList>
            <person name="Petersen C."/>
            <person name="Sorensen T."/>
            <person name="Nielsen M.R."/>
            <person name="Sondergaard T.E."/>
            <person name="Sorensen J.L."/>
            <person name="Fitzpatrick D.A."/>
            <person name="Frisvad J.C."/>
            <person name="Nielsen K.L."/>
        </authorList>
    </citation>
    <scope>NUCLEOTIDE SEQUENCE</scope>
    <source>
        <strain evidence="6">IBT 29495</strain>
    </source>
</reference>
<evidence type="ECO:0000313" key="7">
    <source>
        <dbReference type="Proteomes" id="UP001149954"/>
    </source>
</evidence>
<dbReference type="PROSITE" id="PS51718">
    <property type="entry name" value="G_DYNAMIN_2"/>
    <property type="match status" value="1"/>
</dbReference>
<dbReference type="PANTHER" id="PTHR11566:SF131">
    <property type="entry name" value="GTPASE, PUTATIVE (AFU_ORTHOLOGUE AFUA_6G07630)-RELATED"/>
    <property type="match status" value="1"/>
</dbReference>
<dbReference type="GO" id="GO:0005525">
    <property type="term" value="F:GTP binding"/>
    <property type="evidence" value="ECO:0007669"/>
    <property type="project" value="InterPro"/>
</dbReference>
<dbReference type="PANTHER" id="PTHR11566">
    <property type="entry name" value="DYNAMIN"/>
    <property type="match status" value="1"/>
</dbReference>
<dbReference type="Gene3D" id="3.40.50.300">
    <property type="entry name" value="P-loop containing nucleotide triphosphate hydrolases"/>
    <property type="match status" value="1"/>
</dbReference>
<evidence type="ECO:0000259" key="4">
    <source>
        <dbReference type="PROSITE" id="PS51388"/>
    </source>
</evidence>
<name>A0A9W9Y1K8_9EURO</name>
<dbReference type="InterPro" id="IPR000375">
    <property type="entry name" value="Dynamin_stalk"/>
</dbReference>
<dbReference type="CDD" id="cd08771">
    <property type="entry name" value="DLP_1"/>
    <property type="match status" value="1"/>
</dbReference>
<dbReference type="PRINTS" id="PR00195">
    <property type="entry name" value="DYNAMIN"/>
</dbReference>
<evidence type="ECO:0000256" key="3">
    <source>
        <dbReference type="SAM" id="MobiDB-lite"/>
    </source>
</evidence>
<keyword evidence="1" id="KW-0547">Nucleotide-binding</keyword>
<dbReference type="Gene3D" id="1.20.120.1240">
    <property type="entry name" value="Dynamin, middle domain"/>
    <property type="match status" value="1"/>
</dbReference>
<proteinExistence type="predicted"/>
<dbReference type="GO" id="GO:0005737">
    <property type="term" value="C:cytoplasm"/>
    <property type="evidence" value="ECO:0007669"/>
    <property type="project" value="TreeGrafter"/>
</dbReference>
<dbReference type="InterPro" id="IPR045063">
    <property type="entry name" value="Dynamin_N"/>
</dbReference>
<dbReference type="EMBL" id="JAPWDS010000002">
    <property type="protein sequence ID" value="KAJ5513359.1"/>
    <property type="molecule type" value="Genomic_DNA"/>
</dbReference>
<keyword evidence="2" id="KW-0342">GTP-binding</keyword>
<comment type="caution">
    <text evidence="6">The sequence shown here is derived from an EMBL/GenBank/DDBJ whole genome shotgun (WGS) entry which is preliminary data.</text>
</comment>
<dbReference type="InterPro" id="IPR027417">
    <property type="entry name" value="P-loop_NTPase"/>
</dbReference>
<dbReference type="GO" id="GO:0005886">
    <property type="term" value="C:plasma membrane"/>
    <property type="evidence" value="ECO:0007669"/>
    <property type="project" value="TreeGrafter"/>
</dbReference>
<gene>
    <name evidence="6" type="ORF">N7463_002911</name>
</gene>
<dbReference type="GO" id="GO:0031623">
    <property type="term" value="P:receptor internalization"/>
    <property type="evidence" value="ECO:0007669"/>
    <property type="project" value="TreeGrafter"/>
</dbReference>
<protein>
    <submittedName>
        <fullName evidence="6">Dynamin</fullName>
    </submittedName>
</protein>
<dbReference type="GO" id="GO:0008017">
    <property type="term" value="F:microtubule binding"/>
    <property type="evidence" value="ECO:0007669"/>
    <property type="project" value="TreeGrafter"/>
</dbReference>
<dbReference type="PROSITE" id="PS51388">
    <property type="entry name" value="GED"/>
    <property type="match status" value="1"/>
</dbReference>
<dbReference type="Pfam" id="PF01031">
    <property type="entry name" value="Dynamin_M"/>
    <property type="match status" value="1"/>
</dbReference>
<dbReference type="InterPro" id="IPR022812">
    <property type="entry name" value="Dynamin"/>
</dbReference>
<dbReference type="GO" id="GO:0003924">
    <property type="term" value="F:GTPase activity"/>
    <property type="evidence" value="ECO:0007669"/>
    <property type="project" value="InterPro"/>
</dbReference>
<dbReference type="Proteomes" id="UP001149954">
    <property type="component" value="Unassembled WGS sequence"/>
</dbReference>
<dbReference type="InterPro" id="IPR020850">
    <property type="entry name" value="GED_dom"/>
</dbReference>
<keyword evidence="7" id="KW-1185">Reference proteome</keyword>
<feature type="domain" description="Dynamin-type G" evidence="5">
    <location>
        <begin position="70"/>
        <end position="393"/>
    </location>
</feature>
<sequence>MPGVHDRVPKPEPRPVISGLAVQMSVSHGIPDVTSNNSIPSSSLEHLTRDMKNLVKRIQDLSHLGIEDSKIMLPKICVVGDQSTGKSSLIEGISGIKVPRSEGTCTRCPLEINLSESEENWKCVIHLSRRYIFDPSKRMKVPKRSEPLGPWMIALGGQDDEHFVTLDDKQEVKKAILCAQLAILNPSTDPQDFAPQTMADMDDISPIPQVKFSPNAVRLDISGPGLPNLSFYDLPGVISQTEQDNEKYLVNLVENLVKDYVSQEHCIVLLTLPMTDDATNSSAARLVRDIKGAKERTLGVLTKPDRRPPGEAIGQWHEILDGTKFKLGHGYYVIRNNPDTLVSHVQARKEEEVFFGTSLWTRDLAAFNDRFGTRQLQSALSDLLMRQILGSLPSIIAQIDEKSKAIDAELQTLPNPPTEDVQRILWGKTSDLERKIHELFDGTPCIEHSSSQRKPLQEQWNKIVMDLQTALVKTRPILDVVAQKDNEDLAEVVDSDCEMKIVSVSTSIPKKRKSPASASFTSEPATPRRTVYSTSHFEGSKSARITLQQLTELKIRSNTVGVPNQLDPRAIENLNKRSVEHWGKLMDIFLKATHNLVHNMLIEALEEEFAQYHQTGLYQELRRILKEFMSKLRRIYLQIAKDYFKSEHETPFTMAQGQHQLLMQQASSSLKSRRHNARATCWLKICGHDMNDEKISDKIKKIQSDQLGPDRYSQGIEMMASSLAYYDIASSRFLDVLCQSTHMKLFRACRAGLVNTLRDDLEIFGDNGRARCLDLMTEDLERQHRHAQLQKEREKFSKAQEWLDSVRDEDMEMEDVDQTDLTDIKEDWC</sequence>
<dbReference type="SUPFAM" id="SSF52540">
    <property type="entry name" value="P-loop containing nucleoside triphosphate hydrolases"/>
    <property type="match status" value="1"/>
</dbReference>
<dbReference type="SMART" id="SM00053">
    <property type="entry name" value="DYNc"/>
    <property type="match status" value="1"/>
</dbReference>
<dbReference type="AlphaFoldDB" id="A0A9W9Y1K8"/>
<feature type="domain" description="GED" evidence="4">
    <location>
        <begin position="715"/>
        <end position="811"/>
    </location>
</feature>
<reference evidence="6" key="1">
    <citation type="submission" date="2022-12" db="EMBL/GenBank/DDBJ databases">
        <authorList>
            <person name="Petersen C."/>
        </authorList>
    </citation>
    <scope>NUCLEOTIDE SEQUENCE</scope>
    <source>
        <strain evidence="6">IBT 29495</strain>
    </source>
</reference>
<evidence type="ECO:0000256" key="1">
    <source>
        <dbReference type="ARBA" id="ARBA00022741"/>
    </source>
</evidence>
<accession>A0A9W9Y1K8</accession>
<dbReference type="OrthoDB" id="5061070at2759"/>
<feature type="region of interest" description="Disordered" evidence="3">
    <location>
        <begin position="511"/>
        <end position="534"/>
    </location>
</feature>
<dbReference type="GO" id="GO:0005874">
    <property type="term" value="C:microtubule"/>
    <property type="evidence" value="ECO:0007669"/>
    <property type="project" value="TreeGrafter"/>
</dbReference>
<dbReference type="Pfam" id="PF00350">
    <property type="entry name" value="Dynamin_N"/>
    <property type="match status" value="1"/>
</dbReference>